<proteinExistence type="predicted"/>
<dbReference type="EMBL" id="GIFC01009935">
    <property type="protein sequence ID" value="MXU92018.1"/>
    <property type="molecule type" value="Transcribed_RNA"/>
</dbReference>
<organism evidence="1">
    <name type="scientific">Ixodes ricinus</name>
    <name type="common">Common tick</name>
    <name type="synonym">Acarus ricinus</name>
    <dbReference type="NCBI Taxonomy" id="34613"/>
    <lineage>
        <taxon>Eukaryota</taxon>
        <taxon>Metazoa</taxon>
        <taxon>Ecdysozoa</taxon>
        <taxon>Arthropoda</taxon>
        <taxon>Chelicerata</taxon>
        <taxon>Arachnida</taxon>
        <taxon>Acari</taxon>
        <taxon>Parasitiformes</taxon>
        <taxon>Ixodida</taxon>
        <taxon>Ixodoidea</taxon>
        <taxon>Ixodidae</taxon>
        <taxon>Ixodinae</taxon>
        <taxon>Ixodes</taxon>
    </lineage>
</organism>
<sequence>MFELLSLVFCLVPFLFSFLKLAEAVLLLVWRLEVVDADAQAFLEHELASLHFRANALGQLALFQRLALEQFILPAQVQPLHLLQLLFMPDEHLVPLQEEAVLELLLGQLVLLVQVPLLQLPQRRLPCS</sequence>
<evidence type="ECO:0000313" key="1">
    <source>
        <dbReference type="EMBL" id="MXU92018.1"/>
    </source>
</evidence>
<reference evidence="1" key="1">
    <citation type="submission" date="2019-12" db="EMBL/GenBank/DDBJ databases">
        <title>An insight into the sialome of adult female Ixodes ricinus ticks feeding for 6 days.</title>
        <authorList>
            <person name="Perner J."/>
            <person name="Ribeiro J.M.C."/>
        </authorList>
    </citation>
    <scope>NUCLEOTIDE SEQUENCE</scope>
    <source>
        <strain evidence="1">Semi-engorged</strain>
        <tissue evidence="1">Salivary glands</tissue>
    </source>
</reference>
<protein>
    <submittedName>
        <fullName evidence="1">Putative secreted protein</fullName>
    </submittedName>
</protein>
<dbReference type="AlphaFoldDB" id="A0A6B0URM3"/>
<name>A0A6B0URM3_IXORI</name>
<accession>A0A6B0URM3</accession>